<sequence>MTGTRSDPGPEPHRTLSKLTPDQIRIEENGDKITLTLSPDTDIVLDRTAPDRDLQHDYVHHLACAARIARTLMRRAGS</sequence>
<evidence type="ECO:0000313" key="2">
    <source>
        <dbReference type="Proteomes" id="UP001527866"/>
    </source>
</evidence>
<evidence type="ECO:0000313" key="1">
    <source>
        <dbReference type="EMBL" id="MDA2814866.1"/>
    </source>
</evidence>
<gene>
    <name evidence="1" type="ORF">O4J56_29745</name>
</gene>
<dbReference type="EMBL" id="JAQFWQ010000149">
    <property type="protein sequence ID" value="MDA2814866.1"/>
    <property type="molecule type" value="Genomic_DNA"/>
</dbReference>
<accession>A0ABT4UDQ3</accession>
<protein>
    <submittedName>
        <fullName evidence="1">Uncharacterized protein</fullName>
    </submittedName>
</protein>
<organism evidence="1 2">
    <name type="scientific">Nocardiopsis endophytica</name>
    <dbReference type="NCBI Taxonomy" id="3018445"/>
    <lineage>
        <taxon>Bacteria</taxon>
        <taxon>Bacillati</taxon>
        <taxon>Actinomycetota</taxon>
        <taxon>Actinomycetes</taxon>
        <taxon>Streptosporangiales</taxon>
        <taxon>Nocardiopsidaceae</taxon>
        <taxon>Nocardiopsis</taxon>
    </lineage>
</organism>
<keyword evidence="2" id="KW-1185">Reference proteome</keyword>
<comment type="caution">
    <text evidence="1">The sequence shown here is derived from an EMBL/GenBank/DDBJ whole genome shotgun (WGS) entry which is preliminary data.</text>
</comment>
<proteinExistence type="predicted"/>
<dbReference type="RefSeq" id="WP_270690396.1">
    <property type="nucleotide sequence ID" value="NZ_JAQFWQ010000149.1"/>
</dbReference>
<name>A0ABT4UDQ3_9ACTN</name>
<reference evidence="1 2" key="1">
    <citation type="submission" date="2023-01" db="EMBL/GenBank/DDBJ databases">
        <title>Draft genome sequence of Nocardiopsis sp. RSe5-2 isolated from halophytes.</title>
        <authorList>
            <person name="Duangmal K."/>
            <person name="Chantavorakit T."/>
        </authorList>
    </citation>
    <scope>NUCLEOTIDE SEQUENCE [LARGE SCALE GENOMIC DNA]</scope>
    <source>
        <strain evidence="1 2">RSe5-2</strain>
    </source>
</reference>
<dbReference type="Proteomes" id="UP001527866">
    <property type="component" value="Unassembled WGS sequence"/>
</dbReference>